<reference evidence="1 3" key="1">
    <citation type="journal article" date="2016" name="Genome Announc.">
        <title>Draft Genome Sequence of Planomonospora sphaerica JCM9374, a Rare Actinomycete.</title>
        <authorList>
            <person name="Dohra H."/>
            <person name="Suzuki T."/>
            <person name="Inoue Y."/>
            <person name="Kodani S."/>
        </authorList>
    </citation>
    <scope>NUCLEOTIDE SEQUENCE [LARGE SCALE GENOMIC DNA]</scope>
    <source>
        <strain evidence="1 3">JCM 9374</strain>
    </source>
</reference>
<keyword evidence="3" id="KW-1185">Reference proteome</keyword>
<comment type="caution">
    <text evidence="1">The sequence shown here is derived from an EMBL/GenBank/DDBJ whole genome shotgun (WGS) entry which is preliminary data.</text>
</comment>
<gene>
    <name evidence="1" type="ORF">PS9374_07213</name>
    <name evidence="2" type="ORF">PS9374_07225</name>
</gene>
<evidence type="ECO:0000313" key="1">
    <source>
        <dbReference type="EMBL" id="GAT71520.1"/>
    </source>
</evidence>
<dbReference type="AlphaFoldDB" id="A0A171DR44"/>
<accession>A0A171DR44</accession>
<proteinExistence type="predicted"/>
<dbReference type="EMBL" id="BDCX01000059">
    <property type="protein sequence ID" value="GAT71520.1"/>
    <property type="molecule type" value="Genomic_DNA"/>
</dbReference>
<evidence type="ECO:0000313" key="3">
    <source>
        <dbReference type="Proteomes" id="UP000077701"/>
    </source>
</evidence>
<protein>
    <submittedName>
        <fullName evidence="1">Uncharacterized protein</fullName>
    </submittedName>
</protein>
<organism evidence="1 3">
    <name type="scientific">Planomonospora sphaerica</name>
    <dbReference type="NCBI Taxonomy" id="161355"/>
    <lineage>
        <taxon>Bacteria</taxon>
        <taxon>Bacillati</taxon>
        <taxon>Actinomycetota</taxon>
        <taxon>Actinomycetes</taxon>
        <taxon>Streptosporangiales</taxon>
        <taxon>Streptosporangiaceae</taxon>
        <taxon>Planomonospora</taxon>
    </lineage>
</organism>
<dbReference type="EMBL" id="BDCX01000067">
    <property type="protein sequence ID" value="GAT71532.1"/>
    <property type="molecule type" value="Genomic_DNA"/>
</dbReference>
<sequence length="35" mass="3911">MDRPAASSAARLIRKPLDSFSSDFDIAPSLTDRFR</sequence>
<evidence type="ECO:0000313" key="2">
    <source>
        <dbReference type="EMBL" id="GAT71532.1"/>
    </source>
</evidence>
<name>A0A171DR44_9ACTN</name>
<dbReference type="Proteomes" id="UP000077701">
    <property type="component" value="Unassembled WGS sequence"/>
</dbReference>
<reference evidence="3" key="2">
    <citation type="submission" date="2016-04" db="EMBL/GenBank/DDBJ databases">
        <title>Planomonospora sphaerica JCM9374 whole genome shotgun sequence.</title>
        <authorList>
            <person name="Suzuki T."/>
            <person name="Dohra H."/>
            <person name="Kodani S."/>
        </authorList>
    </citation>
    <scope>NUCLEOTIDE SEQUENCE [LARGE SCALE GENOMIC DNA]</scope>
    <source>
        <strain evidence="3">JCM 9374</strain>
    </source>
</reference>